<dbReference type="KEGG" id="soa:G3M56_006360"/>
<dbReference type="RefSeq" id="WP_164362969.1">
    <property type="nucleotide sequence ID" value="NZ_CP066776.1"/>
</dbReference>
<sequence length="97" mass="11282">MSESKTVEATLMRLIHLLEKAKEDNWVIYFGNALERLQQGNTEKAKQVIRRAYGGMCSFNDLGLNFITDKEYEEVLKLRNELWELSKPTSLIKKIFG</sequence>
<evidence type="ECO:0000313" key="2">
    <source>
        <dbReference type="EMBL" id="QQL46200.1"/>
    </source>
</evidence>
<dbReference type="Proteomes" id="UP000475117">
    <property type="component" value="Chromosome"/>
</dbReference>
<keyword evidence="3" id="KW-1185">Reference proteome</keyword>
<dbReference type="AlphaFoldDB" id="A0A6B3LC20"/>
<dbReference type="EMBL" id="CP066776">
    <property type="protein sequence ID" value="QQL46200.1"/>
    <property type="molecule type" value="Genomic_DNA"/>
</dbReference>
<evidence type="ECO:0000259" key="1">
    <source>
        <dbReference type="Pfam" id="PF22294"/>
    </source>
</evidence>
<protein>
    <recommendedName>
        <fullName evidence="1">DUF6966 domain-containing protein</fullName>
    </recommendedName>
</protein>
<dbReference type="Pfam" id="PF22294">
    <property type="entry name" value="DUF6966"/>
    <property type="match status" value="1"/>
</dbReference>
<organism evidence="2 3">
    <name type="scientific">Sulfuriroseicoccus oceanibius</name>
    <dbReference type="NCBI Taxonomy" id="2707525"/>
    <lineage>
        <taxon>Bacteria</taxon>
        <taxon>Pseudomonadati</taxon>
        <taxon>Verrucomicrobiota</taxon>
        <taxon>Verrucomicrobiia</taxon>
        <taxon>Verrucomicrobiales</taxon>
        <taxon>Verrucomicrobiaceae</taxon>
        <taxon>Sulfuriroseicoccus</taxon>
    </lineage>
</organism>
<dbReference type="InterPro" id="IPR054239">
    <property type="entry name" value="DUF6966"/>
</dbReference>
<feature type="domain" description="DUF6966" evidence="1">
    <location>
        <begin position="20"/>
        <end position="71"/>
    </location>
</feature>
<name>A0A6B3LC20_9BACT</name>
<proteinExistence type="predicted"/>
<accession>A0A6B3LC20</accession>
<gene>
    <name evidence="2" type="ORF">G3M56_006360</name>
</gene>
<reference evidence="2 3" key="1">
    <citation type="submission" date="2020-12" db="EMBL/GenBank/DDBJ databases">
        <title>Sulforoseuscoccus oceanibium gen. nov., sp. nov., a representative of the phylum Verrucomicrobia with special cytoplasmic membrane, and proposal of Sulforoseuscoccusaceae fam. nov.</title>
        <authorList>
            <person name="Xi F."/>
        </authorList>
    </citation>
    <scope>NUCLEOTIDE SEQUENCE [LARGE SCALE GENOMIC DNA]</scope>
    <source>
        <strain evidence="2 3">T37</strain>
    </source>
</reference>
<evidence type="ECO:0000313" key="3">
    <source>
        <dbReference type="Proteomes" id="UP000475117"/>
    </source>
</evidence>